<comment type="catalytic activity">
    <reaction evidence="6">
        <text>(3S)-3-hydroxy-3-methylglutaryl-CoA = acetoacetate + acetyl-CoA</text>
        <dbReference type="Rhea" id="RHEA:24404"/>
        <dbReference type="ChEBI" id="CHEBI:13705"/>
        <dbReference type="ChEBI" id="CHEBI:43074"/>
        <dbReference type="ChEBI" id="CHEBI:57288"/>
        <dbReference type="EC" id="4.1.3.4"/>
    </reaction>
</comment>
<dbReference type="Gene3D" id="3.20.20.70">
    <property type="entry name" value="Aldolase class I"/>
    <property type="match status" value="1"/>
</dbReference>
<dbReference type="Proteomes" id="UP000011115">
    <property type="component" value="Unassembled WGS sequence"/>
</dbReference>
<gene>
    <name evidence="8" type="primary">LOC102600078</name>
</gene>
<comment type="similarity">
    <text evidence="2">Belongs to the HMG-CoA lyase family.</text>
</comment>
<dbReference type="InterPro" id="IPR013785">
    <property type="entry name" value="Aldolase_TIM"/>
</dbReference>
<proteinExistence type="inferred from homology"/>
<evidence type="ECO:0000313" key="9">
    <source>
        <dbReference type="Proteomes" id="UP000011115"/>
    </source>
</evidence>
<dbReference type="GO" id="GO:0046872">
    <property type="term" value="F:metal ion binding"/>
    <property type="evidence" value="ECO:0007669"/>
    <property type="project" value="UniProtKB-KW"/>
</dbReference>
<dbReference type="SUPFAM" id="SSF51569">
    <property type="entry name" value="Aldolase"/>
    <property type="match status" value="1"/>
</dbReference>
<dbReference type="ExpressionAtlas" id="M1D6P5">
    <property type="expression patterns" value="baseline and differential"/>
</dbReference>
<organism evidence="8 9">
    <name type="scientific">Solanum tuberosum</name>
    <name type="common">Potato</name>
    <dbReference type="NCBI Taxonomy" id="4113"/>
    <lineage>
        <taxon>Eukaryota</taxon>
        <taxon>Viridiplantae</taxon>
        <taxon>Streptophyta</taxon>
        <taxon>Embryophyta</taxon>
        <taxon>Tracheophyta</taxon>
        <taxon>Spermatophyta</taxon>
        <taxon>Magnoliopsida</taxon>
        <taxon>eudicotyledons</taxon>
        <taxon>Gunneridae</taxon>
        <taxon>Pentapetalae</taxon>
        <taxon>asterids</taxon>
        <taxon>lamiids</taxon>
        <taxon>Solanales</taxon>
        <taxon>Solanaceae</taxon>
        <taxon>Solanoideae</taxon>
        <taxon>Solaneae</taxon>
        <taxon>Solanum</taxon>
    </lineage>
</organism>
<evidence type="ECO:0000256" key="3">
    <source>
        <dbReference type="ARBA" id="ARBA00012910"/>
    </source>
</evidence>
<accession>M1D6P5</accession>
<comment type="pathway">
    <text evidence="1">Metabolic intermediate metabolism; (S)-3-hydroxy-3-methylglutaryl-CoA degradation; acetoacetate from (S)-3-hydroxy-3-methylglutaryl-CoA: step 1/1.</text>
</comment>
<keyword evidence="9" id="KW-1185">Reference proteome</keyword>
<evidence type="ECO:0000256" key="2">
    <source>
        <dbReference type="ARBA" id="ARBA00009405"/>
    </source>
</evidence>
<dbReference type="InterPro" id="IPR000891">
    <property type="entry name" value="PYR_CT"/>
</dbReference>
<dbReference type="InterPro" id="IPR043594">
    <property type="entry name" value="HMGL"/>
</dbReference>
<dbReference type="OrthoDB" id="1905920at2759"/>
<feature type="domain" description="Pyruvate carboxyltransferase" evidence="7">
    <location>
        <begin position="1"/>
        <end position="106"/>
    </location>
</feature>
<dbReference type="EC" id="4.1.3.4" evidence="3"/>
<dbReference type="UniPathway" id="UPA00896">
    <property type="reaction ID" value="UER00863"/>
</dbReference>
<evidence type="ECO:0000256" key="5">
    <source>
        <dbReference type="ARBA" id="ARBA00023239"/>
    </source>
</evidence>
<protein>
    <recommendedName>
        <fullName evidence="3">hydroxymethylglutaryl-CoA lyase</fullName>
        <ecNumber evidence="3">4.1.3.4</ecNumber>
    </recommendedName>
</protein>
<dbReference type="Pfam" id="PF00682">
    <property type="entry name" value="HMGL-like"/>
    <property type="match status" value="1"/>
</dbReference>
<evidence type="ECO:0000256" key="4">
    <source>
        <dbReference type="ARBA" id="ARBA00022723"/>
    </source>
</evidence>
<sequence length="138" mass="14203">MGCFEISLGDTIGVGTPGTVIPMLDAVTQVVPVERLAVHFHDTYGQALSNILVSLQMGISIVDSSVSGLGGCPYAKGASGNVATEDVIYMLNGLGVKTNVDLRKLLLAGDFICKHLGRPSGSKAAIALSRTTATASKL</sequence>
<dbReference type="PANTHER" id="PTHR42738:SF15">
    <property type="entry name" value="HYDROXYMETHYLGLUTARYL-COA LYASE"/>
    <property type="match status" value="1"/>
</dbReference>
<evidence type="ECO:0000256" key="6">
    <source>
        <dbReference type="ARBA" id="ARBA00049877"/>
    </source>
</evidence>
<dbReference type="GO" id="GO:0004419">
    <property type="term" value="F:hydroxymethylglutaryl-CoA lyase activity"/>
    <property type="evidence" value="ECO:0007669"/>
    <property type="project" value="UniProtKB-EC"/>
</dbReference>
<dbReference type="PROSITE" id="PS50991">
    <property type="entry name" value="PYR_CT"/>
    <property type="match status" value="1"/>
</dbReference>
<name>M1D6P5_SOLTU</name>
<reference evidence="9" key="1">
    <citation type="journal article" date="2011" name="Nature">
        <title>Genome sequence and analysis of the tuber crop potato.</title>
        <authorList>
            <consortium name="The Potato Genome Sequencing Consortium"/>
        </authorList>
    </citation>
    <scope>NUCLEOTIDE SEQUENCE [LARGE SCALE GENOMIC DNA]</scope>
    <source>
        <strain evidence="9">cv. DM1-3 516 R44</strain>
    </source>
</reference>
<reference evidence="8" key="2">
    <citation type="submission" date="2015-06" db="UniProtKB">
        <authorList>
            <consortium name="EnsemblPlants"/>
        </authorList>
    </citation>
    <scope>IDENTIFICATION</scope>
    <source>
        <strain evidence="8">DM1-3 516 R44</strain>
    </source>
</reference>
<evidence type="ECO:0000259" key="7">
    <source>
        <dbReference type="PROSITE" id="PS50991"/>
    </source>
</evidence>
<dbReference type="AlphaFoldDB" id="M1D6P5"/>
<keyword evidence="4" id="KW-0479">Metal-binding</keyword>
<dbReference type="Gramene" id="PGSC0003DMT400083200">
    <property type="protein sequence ID" value="PGSC0003DMT400083200"/>
    <property type="gene ID" value="PGSC0003DMG400033114"/>
</dbReference>
<dbReference type="PANTHER" id="PTHR42738">
    <property type="entry name" value="HYDROXYMETHYLGLUTARYL-COA LYASE"/>
    <property type="match status" value="1"/>
</dbReference>
<evidence type="ECO:0000256" key="1">
    <source>
        <dbReference type="ARBA" id="ARBA00005143"/>
    </source>
</evidence>
<keyword evidence="5" id="KW-0456">Lyase</keyword>
<dbReference type="EnsemblPlants" id="PGSC0003DMT400083200">
    <property type="protein sequence ID" value="PGSC0003DMT400083200"/>
    <property type="gene ID" value="PGSC0003DMG400033114"/>
</dbReference>
<evidence type="ECO:0000313" key="8">
    <source>
        <dbReference type="EnsemblPlants" id="PGSC0003DMT400083200"/>
    </source>
</evidence>